<sequence length="85" mass="9910">MLILRCCRCNPRLPSTDRRSHYGPCWWSVVHNCNPSPNQLRKLDKSRLTDRTTVMVYVHGSIPPLPSLLHKLRLTNTDRHSIHDP</sequence>
<dbReference type="AlphaFoldDB" id="A0AAF0UUU5"/>
<keyword evidence="2" id="KW-1185">Reference proteome</keyword>
<organism evidence="1 2">
    <name type="scientific">Solanum verrucosum</name>
    <dbReference type="NCBI Taxonomy" id="315347"/>
    <lineage>
        <taxon>Eukaryota</taxon>
        <taxon>Viridiplantae</taxon>
        <taxon>Streptophyta</taxon>
        <taxon>Embryophyta</taxon>
        <taxon>Tracheophyta</taxon>
        <taxon>Spermatophyta</taxon>
        <taxon>Magnoliopsida</taxon>
        <taxon>eudicotyledons</taxon>
        <taxon>Gunneridae</taxon>
        <taxon>Pentapetalae</taxon>
        <taxon>asterids</taxon>
        <taxon>lamiids</taxon>
        <taxon>Solanales</taxon>
        <taxon>Solanaceae</taxon>
        <taxon>Solanoideae</taxon>
        <taxon>Solaneae</taxon>
        <taxon>Solanum</taxon>
    </lineage>
</organism>
<reference evidence="1" key="1">
    <citation type="submission" date="2023-08" db="EMBL/GenBank/DDBJ databases">
        <title>A de novo genome assembly of Solanum verrucosum Schlechtendal, a Mexican diploid species geographically isolated from the other diploid A-genome species in potato relatives.</title>
        <authorList>
            <person name="Hosaka K."/>
        </authorList>
    </citation>
    <scope>NUCLEOTIDE SEQUENCE</scope>
    <source>
        <tissue evidence="1">Young leaves</tissue>
    </source>
</reference>
<gene>
    <name evidence="1" type="ORF">MTR67_044891</name>
</gene>
<proteinExistence type="predicted"/>
<protein>
    <submittedName>
        <fullName evidence="1">Uncharacterized protein</fullName>
    </submittedName>
</protein>
<name>A0AAF0UUU5_SOLVR</name>
<evidence type="ECO:0000313" key="2">
    <source>
        <dbReference type="Proteomes" id="UP001234989"/>
    </source>
</evidence>
<dbReference type="Proteomes" id="UP001234989">
    <property type="component" value="Chromosome 10"/>
</dbReference>
<dbReference type="EMBL" id="CP133621">
    <property type="protein sequence ID" value="WMV51506.1"/>
    <property type="molecule type" value="Genomic_DNA"/>
</dbReference>
<evidence type="ECO:0000313" key="1">
    <source>
        <dbReference type="EMBL" id="WMV51506.1"/>
    </source>
</evidence>
<accession>A0AAF0UUU5</accession>